<keyword evidence="3" id="KW-1185">Reference proteome</keyword>
<evidence type="ECO:0000313" key="2">
    <source>
        <dbReference type="EMBL" id="KXS99306.1"/>
    </source>
</evidence>
<dbReference type="OrthoDB" id="3631356at2759"/>
<feature type="compositionally biased region" description="Polar residues" evidence="1">
    <location>
        <begin position="30"/>
        <end position="43"/>
    </location>
</feature>
<gene>
    <name evidence="2" type="ORF">AC578_6733</name>
</gene>
<reference evidence="2 3" key="1">
    <citation type="submission" date="2015-07" db="EMBL/GenBank/DDBJ databases">
        <title>Comparative genomics of the Sigatoka disease complex on banana suggests a link between parallel evolutionary changes in Pseudocercospora fijiensis and Pseudocercospora eumusae and increased virulence on the banana host.</title>
        <authorList>
            <person name="Chang T.-C."/>
            <person name="Salvucci A."/>
            <person name="Crous P.W."/>
            <person name="Stergiopoulos I."/>
        </authorList>
    </citation>
    <scope>NUCLEOTIDE SEQUENCE [LARGE SCALE GENOMIC DNA]</scope>
    <source>
        <strain evidence="2 3">CBS 114824</strain>
    </source>
</reference>
<feature type="compositionally biased region" description="Basic and acidic residues" evidence="1">
    <location>
        <begin position="1"/>
        <end position="10"/>
    </location>
</feature>
<evidence type="ECO:0000313" key="3">
    <source>
        <dbReference type="Proteomes" id="UP000070133"/>
    </source>
</evidence>
<dbReference type="Proteomes" id="UP000070133">
    <property type="component" value="Unassembled WGS sequence"/>
</dbReference>
<comment type="caution">
    <text evidence="2">The sequence shown here is derived from an EMBL/GenBank/DDBJ whole genome shotgun (WGS) entry which is preliminary data.</text>
</comment>
<organism evidence="2 3">
    <name type="scientific">Pseudocercospora eumusae</name>
    <dbReference type="NCBI Taxonomy" id="321146"/>
    <lineage>
        <taxon>Eukaryota</taxon>
        <taxon>Fungi</taxon>
        <taxon>Dikarya</taxon>
        <taxon>Ascomycota</taxon>
        <taxon>Pezizomycotina</taxon>
        <taxon>Dothideomycetes</taxon>
        <taxon>Dothideomycetidae</taxon>
        <taxon>Mycosphaerellales</taxon>
        <taxon>Mycosphaerellaceae</taxon>
        <taxon>Pseudocercospora</taxon>
    </lineage>
</organism>
<name>A0A139HA35_9PEZI</name>
<dbReference type="EMBL" id="LFZN01000094">
    <property type="protein sequence ID" value="KXS99306.1"/>
    <property type="molecule type" value="Genomic_DNA"/>
</dbReference>
<protein>
    <submittedName>
        <fullName evidence="2">Uncharacterized protein</fullName>
    </submittedName>
</protein>
<feature type="region of interest" description="Disordered" evidence="1">
    <location>
        <begin position="1"/>
        <end position="48"/>
    </location>
</feature>
<dbReference type="AlphaFoldDB" id="A0A139HA35"/>
<proteinExistence type="predicted"/>
<evidence type="ECO:0000256" key="1">
    <source>
        <dbReference type="SAM" id="MobiDB-lite"/>
    </source>
</evidence>
<accession>A0A139HA35</accession>
<sequence>MPEVEPDHVPTSDLPELAARESIQPPPTYTDATEAQQPNTTRIVRQPVASSPSSLSSLCHIYVFYSIVQSNDKSDTTAKRITLTSSSTFEDFQLQLRQLYLELPSTNRDKAFTWSTWYYPGNDKNLEAAERTLVCGENWKELKKPILKMRSEKLPSGKGWESGLRLRTTVVVARWAERQKVKDITQLRVPTAKHKAGESLLLAQGRYVAEPMVEEKGCVMM</sequence>